<dbReference type="AlphaFoldDB" id="A0A329QDP2"/>
<dbReference type="EMBL" id="QEVW01000026">
    <property type="protein sequence ID" value="RAW10111.1"/>
    <property type="molecule type" value="Genomic_DNA"/>
</dbReference>
<dbReference type="Pfam" id="PF12802">
    <property type="entry name" value="MarR_2"/>
    <property type="match status" value="1"/>
</dbReference>
<evidence type="ECO:0000313" key="6">
    <source>
        <dbReference type="Proteomes" id="UP000250642"/>
    </source>
</evidence>
<evidence type="ECO:0000256" key="2">
    <source>
        <dbReference type="ARBA" id="ARBA00023125"/>
    </source>
</evidence>
<dbReference type="Proteomes" id="UP000250642">
    <property type="component" value="Unassembled WGS sequence"/>
</dbReference>
<dbReference type="InterPro" id="IPR036388">
    <property type="entry name" value="WH-like_DNA-bd_sf"/>
</dbReference>
<feature type="domain" description="HTH marR-type" evidence="4">
    <location>
        <begin position="29"/>
        <end position="162"/>
    </location>
</feature>
<gene>
    <name evidence="5" type="ORF">DC345_29015</name>
</gene>
<keyword evidence="1" id="KW-0805">Transcription regulation</keyword>
<dbReference type="PANTHER" id="PTHR42756:SF1">
    <property type="entry name" value="TRANSCRIPTIONAL REPRESSOR OF EMRAB OPERON"/>
    <property type="match status" value="1"/>
</dbReference>
<comment type="caution">
    <text evidence="5">The sequence shown here is derived from an EMBL/GenBank/DDBJ whole genome shotgun (WGS) entry which is preliminary data.</text>
</comment>
<dbReference type="GO" id="GO:0003700">
    <property type="term" value="F:DNA-binding transcription factor activity"/>
    <property type="evidence" value="ECO:0007669"/>
    <property type="project" value="InterPro"/>
</dbReference>
<dbReference type="SUPFAM" id="SSF46785">
    <property type="entry name" value="Winged helix' DNA-binding domain"/>
    <property type="match status" value="1"/>
</dbReference>
<evidence type="ECO:0000259" key="4">
    <source>
        <dbReference type="PROSITE" id="PS50995"/>
    </source>
</evidence>
<dbReference type="PROSITE" id="PS50995">
    <property type="entry name" value="HTH_MARR_2"/>
    <property type="match status" value="1"/>
</dbReference>
<evidence type="ECO:0000256" key="3">
    <source>
        <dbReference type="ARBA" id="ARBA00023163"/>
    </source>
</evidence>
<protein>
    <submittedName>
        <fullName evidence="5">MarR family transcriptional regulator</fullName>
    </submittedName>
</protein>
<dbReference type="PANTHER" id="PTHR42756">
    <property type="entry name" value="TRANSCRIPTIONAL REGULATOR, MARR"/>
    <property type="match status" value="1"/>
</dbReference>
<dbReference type="RefSeq" id="WP_113056083.1">
    <property type="nucleotide sequence ID" value="NZ_CP175536.1"/>
</dbReference>
<reference evidence="5 6" key="1">
    <citation type="submission" date="2018-04" db="EMBL/GenBank/DDBJ databases">
        <title>Paenibacillus taichungensis Genome sequencing and assembly.</title>
        <authorList>
            <person name="Xu J."/>
            <person name="Rensing C."/>
            <person name="Mazhar H.S."/>
        </authorList>
    </citation>
    <scope>NUCLEOTIDE SEQUENCE [LARGE SCALE GENOMIC DNA]</scope>
    <source>
        <strain evidence="5 6">NC1</strain>
    </source>
</reference>
<dbReference type="InterPro" id="IPR023187">
    <property type="entry name" value="Tscrpt_reg_MarR-type_CS"/>
</dbReference>
<dbReference type="InterPro" id="IPR000835">
    <property type="entry name" value="HTH_MarR-typ"/>
</dbReference>
<keyword evidence="2" id="KW-0238">DNA-binding</keyword>
<organism evidence="5 6">
    <name type="scientific">Paenibacillus taichungensis</name>
    <dbReference type="NCBI Taxonomy" id="484184"/>
    <lineage>
        <taxon>Bacteria</taxon>
        <taxon>Bacillati</taxon>
        <taxon>Bacillota</taxon>
        <taxon>Bacilli</taxon>
        <taxon>Bacillales</taxon>
        <taxon>Paenibacillaceae</taxon>
        <taxon>Paenibacillus</taxon>
    </lineage>
</organism>
<evidence type="ECO:0000313" key="5">
    <source>
        <dbReference type="EMBL" id="RAW10111.1"/>
    </source>
</evidence>
<sequence>MDDLQKENLPQHDAEQESLQEYLLHLPLPNAAFFTMVEATANLVAVSEKYWQSKGLNGARIRVLVEIAKDGGTMLPSVLAEKIGVTKANISLLLTPLERDGYIARAEHARDGRKTVISITDAGRTLLSGHLPGNREAVARQMGKLDEQEQHQLIVLLQKLNRS</sequence>
<keyword evidence="3" id="KW-0804">Transcription</keyword>
<dbReference type="PROSITE" id="PS01117">
    <property type="entry name" value="HTH_MARR_1"/>
    <property type="match status" value="1"/>
</dbReference>
<evidence type="ECO:0000256" key="1">
    <source>
        <dbReference type="ARBA" id="ARBA00023015"/>
    </source>
</evidence>
<dbReference type="Gene3D" id="1.10.10.10">
    <property type="entry name" value="Winged helix-like DNA-binding domain superfamily/Winged helix DNA-binding domain"/>
    <property type="match status" value="1"/>
</dbReference>
<dbReference type="SMART" id="SM00347">
    <property type="entry name" value="HTH_MARR"/>
    <property type="match status" value="1"/>
</dbReference>
<proteinExistence type="predicted"/>
<accession>A0A329QDP2</accession>
<dbReference type="PRINTS" id="PR00598">
    <property type="entry name" value="HTHMARR"/>
</dbReference>
<dbReference type="InterPro" id="IPR036390">
    <property type="entry name" value="WH_DNA-bd_sf"/>
</dbReference>
<name>A0A329QDP2_9BACL</name>
<dbReference type="GO" id="GO:0003677">
    <property type="term" value="F:DNA binding"/>
    <property type="evidence" value="ECO:0007669"/>
    <property type="project" value="UniProtKB-KW"/>
</dbReference>